<dbReference type="Proteomes" id="UP000886047">
    <property type="component" value="Unassembled WGS sequence"/>
</dbReference>
<feature type="transmembrane region" description="Helical" evidence="6">
    <location>
        <begin position="76"/>
        <end position="94"/>
    </location>
</feature>
<keyword evidence="5 6" id="KW-0472">Membrane</keyword>
<proteinExistence type="predicted"/>
<gene>
    <name evidence="7" type="ORF">ENN90_07680</name>
</gene>
<evidence type="ECO:0000256" key="3">
    <source>
        <dbReference type="ARBA" id="ARBA00022692"/>
    </source>
</evidence>
<keyword evidence="2" id="KW-1003">Cell membrane</keyword>
<sequence length="203" mass="22026">MELNSAVYLLIAIAATIIGAVPFGLVNLSMVNVALKNDSHGAVQIAHGASVVEVIFALAALLTGAKLSPVLEGNPVVRYFVFAVLLGSGLFFWFKKNREKTKPDNRKSSGFFKGIILNLVSIQVLLFWLLAATVLSAKQLIPSVFSEMLFFVAGVWLAKMAVLWAYAFLAKKVVSHAQKISSHINRIIGVVLMVVAVVQLFKI</sequence>
<dbReference type="AlphaFoldDB" id="A0A831PJ84"/>
<name>A0A831PJ84_9BACT</name>
<keyword evidence="3 6" id="KW-0812">Transmembrane</keyword>
<dbReference type="GO" id="GO:0006865">
    <property type="term" value="P:amino acid transport"/>
    <property type="evidence" value="ECO:0007669"/>
    <property type="project" value="InterPro"/>
</dbReference>
<feature type="transmembrane region" description="Helical" evidence="6">
    <location>
        <begin position="149"/>
        <end position="171"/>
    </location>
</feature>
<feature type="transmembrane region" description="Helical" evidence="6">
    <location>
        <begin position="115"/>
        <end position="137"/>
    </location>
</feature>
<keyword evidence="4 6" id="KW-1133">Transmembrane helix</keyword>
<comment type="subcellular location">
    <subcellularLocation>
        <location evidence="1">Cell membrane</location>
        <topology evidence="1">Multi-pass membrane protein</topology>
    </subcellularLocation>
</comment>
<feature type="transmembrane region" description="Helical" evidence="6">
    <location>
        <begin position="42"/>
        <end position="64"/>
    </location>
</feature>
<protein>
    <recommendedName>
        <fullName evidence="8">Threonine/homoserine/homoserine lactone efflux protein</fullName>
    </recommendedName>
</protein>
<feature type="transmembrane region" description="Helical" evidence="6">
    <location>
        <begin position="6"/>
        <end position="30"/>
    </location>
</feature>
<accession>A0A831PJ84</accession>
<evidence type="ECO:0000256" key="5">
    <source>
        <dbReference type="ARBA" id="ARBA00023136"/>
    </source>
</evidence>
<dbReference type="InterPro" id="IPR001123">
    <property type="entry name" value="LeuE-type"/>
</dbReference>
<dbReference type="EMBL" id="DSDK01000420">
    <property type="protein sequence ID" value="HDR51484.1"/>
    <property type="molecule type" value="Genomic_DNA"/>
</dbReference>
<reference evidence="7" key="1">
    <citation type="journal article" date="2020" name="mSystems">
        <title>Genome- and Community-Level Interaction Insights into Carbon Utilization and Element Cycling Functions of Hydrothermarchaeota in Hydrothermal Sediment.</title>
        <authorList>
            <person name="Zhou Z."/>
            <person name="Liu Y."/>
            <person name="Xu W."/>
            <person name="Pan J."/>
            <person name="Luo Z.H."/>
            <person name="Li M."/>
        </authorList>
    </citation>
    <scope>NUCLEOTIDE SEQUENCE [LARGE SCALE GENOMIC DNA]</scope>
    <source>
        <strain evidence="7">SpSt-1217</strain>
    </source>
</reference>
<comment type="caution">
    <text evidence="7">The sequence shown here is derived from an EMBL/GenBank/DDBJ whole genome shotgun (WGS) entry which is preliminary data.</text>
</comment>
<evidence type="ECO:0000256" key="2">
    <source>
        <dbReference type="ARBA" id="ARBA00022475"/>
    </source>
</evidence>
<dbReference type="Pfam" id="PF01810">
    <property type="entry name" value="LysE"/>
    <property type="match status" value="1"/>
</dbReference>
<evidence type="ECO:0008006" key="8">
    <source>
        <dbReference type="Google" id="ProtNLM"/>
    </source>
</evidence>
<feature type="transmembrane region" description="Helical" evidence="6">
    <location>
        <begin position="183"/>
        <end position="201"/>
    </location>
</feature>
<evidence type="ECO:0000256" key="4">
    <source>
        <dbReference type="ARBA" id="ARBA00022989"/>
    </source>
</evidence>
<evidence type="ECO:0000256" key="1">
    <source>
        <dbReference type="ARBA" id="ARBA00004651"/>
    </source>
</evidence>
<evidence type="ECO:0000313" key="7">
    <source>
        <dbReference type="EMBL" id="HDR51484.1"/>
    </source>
</evidence>
<dbReference type="GO" id="GO:0005886">
    <property type="term" value="C:plasma membrane"/>
    <property type="evidence" value="ECO:0007669"/>
    <property type="project" value="UniProtKB-SubCell"/>
</dbReference>
<evidence type="ECO:0000256" key="6">
    <source>
        <dbReference type="SAM" id="Phobius"/>
    </source>
</evidence>
<organism evidence="7">
    <name type="scientific">Mariniphaga anaerophila</name>
    <dbReference type="NCBI Taxonomy" id="1484053"/>
    <lineage>
        <taxon>Bacteria</taxon>
        <taxon>Pseudomonadati</taxon>
        <taxon>Bacteroidota</taxon>
        <taxon>Bacteroidia</taxon>
        <taxon>Marinilabiliales</taxon>
        <taxon>Prolixibacteraceae</taxon>
        <taxon>Mariniphaga</taxon>
    </lineage>
</organism>